<feature type="signal peptide" evidence="1">
    <location>
        <begin position="1"/>
        <end position="20"/>
    </location>
</feature>
<gene>
    <name evidence="2" type="ORF">NC992_02570</name>
</gene>
<organism evidence="2 3">
    <name type="scientific">Leptolyngbya subtilissima DQ-A4</name>
    <dbReference type="NCBI Taxonomy" id="2933933"/>
    <lineage>
        <taxon>Bacteria</taxon>
        <taxon>Bacillati</taxon>
        <taxon>Cyanobacteriota</taxon>
        <taxon>Cyanophyceae</taxon>
        <taxon>Leptolyngbyales</taxon>
        <taxon>Leptolyngbyaceae</taxon>
        <taxon>Leptolyngbya group</taxon>
        <taxon>Leptolyngbya</taxon>
    </lineage>
</organism>
<dbReference type="Proteomes" id="UP001482513">
    <property type="component" value="Unassembled WGS sequence"/>
</dbReference>
<evidence type="ECO:0000256" key="1">
    <source>
        <dbReference type="SAM" id="SignalP"/>
    </source>
</evidence>
<keyword evidence="1" id="KW-0732">Signal</keyword>
<name>A0ABV0JZ22_9CYAN</name>
<dbReference type="NCBIfam" id="NF033465">
    <property type="entry name" value="PTPA-CTERM"/>
    <property type="match status" value="1"/>
</dbReference>
<protein>
    <submittedName>
        <fullName evidence="2">PTPA-CTERM sorting domain-containing protein</fullName>
    </submittedName>
</protein>
<comment type="caution">
    <text evidence="2">The sequence shown here is derived from an EMBL/GenBank/DDBJ whole genome shotgun (WGS) entry which is preliminary data.</text>
</comment>
<sequence>MSFRTFGLGLSAAAAFSAVAVLEAPVQAASITNQTLSFTGSARLETPDAVTSLLNFSSYDNTTAGTVTLADASADVFGAAGSSFSLGDLSLTKTNATTWELTPGSTNSWLTGLADGIGFTLEQFILEQVSVTAGPATIPLYVAFVSGFFTPSGLAGSGALTAQGSLVFNSGSSFSADITAVPTPALLPGLVGLGAMALRKRSQDSFEEEA</sequence>
<proteinExistence type="predicted"/>
<dbReference type="RefSeq" id="WP_190699005.1">
    <property type="nucleotide sequence ID" value="NZ_JAMPKX010000001.1"/>
</dbReference>
<feature type="chain" id="PRO_5046003062" evidence="1">
    <location>
        <begin position="21"/>
        <end position="210"/>
    </location>
</feature>
<evidence type="ECO:0000313" key="3">
    <source>
        <dbReference type="Proteomes" id="UP001482513"/>
    </source>
</evidence>
<evidence type="ECO:0000313" key="2">
    <source>
        <dbReference type="EMBL" id="MEP0945746.1"/>
    </source>
</evidence>
<reference evidence="2 3" key="1">
    <citation type="submission" date="2022-04" db="EMBL/GenBank/DDBJ databases">
        <title>Positive selection, recombination, and allopatry shape intraspecific diversity of widespread and dominant cyanobacteria.</title>
        <authorList>
            <person name="Wei J."/>
            <person name="Shu W."/>
            <person name="Hu C."/>
        </authorList>
    </citation>
    <scope>NUCLEOTIDE SEQUENCE [LARGE SCALE GENOMIC DNA]</scope>
    <source>
        <strain evidence="2 3">DQ-A4</strain>
    </source>
</reference>
<accession>A0ABV0JZ22</accession>
<dbReference type="EMBL" id="JAMPKX010000001">
    <property type="protein sequence ID" value="MEP0945746.1"/>
    <property type="molecule type" value="Genomic_DNA"/>
</dbReference>
<keyword evidence="3" id="KW-1185">Reference proteome</keyword>